<dbReference type="Proteomes" id="UP000034504">
    <property type="component" value="Unassembled WGS sequence"/>
</dbReference>
<proteinExistence type="inferred from homology"/>
<protein>
    <submittedName>
        <fullName evidence="3">SH3 type 3 domain protein</fullName>
    </submittedName>
</protein>
<organism evidence="3 4">
    <name type="scientific">candidate division WWE3 bacterium GW2011_GWC2_44_9</name>
    <dbReference type="NCBI Taxonomy" id="1619125"/>
    <lineage>
        <taxon>Bacteria</taxon>
        <taxon>Katanobacteria</taxon>
    </lineage>
</organism>
<gene>
    <name evidence="3" type="ORF">UW82_C0041G0001</name>
</gene>
<name>A0A0G1KIK9_UNCKA</name>
<dbReference type="SUPFAM" id="SSF56300">
    <property type="entry name" value="Metallo-dependent phosphatases"/>
    <property type="match status" value="1"/>
</dbReference>
<sequence length="318" mass="34957">MSKALLVVGLLTVVLLAFVGAVAVLQPVDKPAVHNTYQVPQTNQENSKGKVILIATGDVVMGRSVNYQTIKYNNSVWPFEHIKDLLASGDITVANVEAPFVKDCPTTVEGMVFCSREDNVNGLVASGVDIATLANNHIADFGLSGIDNTRRILTDNGIKVTGLEDVIVYKTVNNTTFAFLAFNDIYGSIPPVLSADKNTMEQLISEARAKADVVVVSMHWGVEYRAEPDSQQIELAHLAANAGADLIIGNHPHWIQSDEQYNNTYIKYAHGNLVFDQMWSEETKKGVIGKYTFENGKLINKEFIPIYIKDYGQPVTIR</sequence>
<dbReference type="EMBL" id="LCJU01000041">
    <property type="protein sequence ID" value="KKT83370.1"/>
    <property type="molecule type" value="Genomic_DNA"/>
</dbReference>
<dbReference type="PANTHER" id="PTHR33393">
    <property type="entry name" value="POLYGLUTAMINE SYNTHESIS ACCESSORY PROTEIN RV0574C-RELATED"/>
    <property type="match status" value="1"/>
</dbReference>
<evidence type="ECO:0000313" key="3">
    <source>
        <dbReference type="EMBL" id="KKT83370.1"/>
    </source>
</evidence>
<evidence type="ECO:0000313" key="4">
    <source>
        <dbReference type="Proteomes" id="UP000034504"/>
    </source>
</evidence>
<dbReference type="AlphaFoldDB" id="A0A0G1KIK9"/>
<dbReference type="InterPro" id="IPR052169">
    <property type="entry name" value="CW_Biosynth-Accessory"/>
</dbReference>
<comment type="caution">
    <text evidence="3">The sequence shown here is derived from an EMBL/GenBank/DDBJ whole genome shotgun (WGS) entry which is preliminary data.</text>
</comment>
<comment type="similarity">
    <text evidence="1">Belongs to the CapA family.</text>
</comment>
<accession>A0A0G1KIK9</accession>
<dbReference type="Gene3D" id="3.60.21.10">
    <property type="match status" value="1"/>
</dbReference>
<dbReference type="Pfam" id="PF09587">
    <property type="entry name" value="PGA_cap"/>
    <property type="match status" value="1"/>
</dbReference>
<evidence type="ECO:0000259" key="2">
    <source>
        <dbReference type="SMART" id="SM00854"/>
    </source>
</evidence>
<dbReference type="CDD" id="cd07381">
    <property type="entry name" value="MPP_CapA"/>
    <property type="match status" value="1"/>
</dbReference>
<dbReference type="InterPro" id="IPR019079">
    <property type="entry name" value="Capsule_synth_CapA"/>
</dbReference>
<feature type="domain" description="Capsule synthesis protein CapA" evidence="2">
    <location>
        <begin position="52"/>
        <end position="277"/>
    </location>
</feature>
<reference evidence="3 4" key="1">
    <citation type="journal article" date="2015" name="Nature">
        <title>rRNA introns, odd ribosomes, and small enigmatic genomes across a large radiation of phyla.</title>
        <authorList>
            <person name="Brown C.T."/>
            <person name="Hug L.A."/>
            <person name="Thomas B.C."/>
            <person name="Sharon I."/>
            <person name="Castelle C.J."/>
            <person name="Singh A."/>
            <person name="Wilkins M.J."/>
            <person name="Williams K.H."/>
            <person name="Banfield J.F."/>
        </authorList>
    </citation>
    <scope>NUCLEOTIDE SEQUENCE [LARGE SCALE GENOMIC DNA]</scope>
</reference>
<dbReference type="SMART" id="SM00854">
    <property type="entry name" value="PGA_cap"/>
    <property type="match status" value="1"/>
</dbReference>
<evidence type="ECO:0000256" key="1">
    <source>
        <dbReference type="ARBA" id="ARBA00005662"/>
    </source>
</evidence>
<dbReference type="InterPro" id="IPR029052">
    <property type="entry name" value="Metallo-depent_PP-like"/>
</dbReference>
<dbReference type="PANTHER" id="PTHR33393:SF11">
    <property type="entry name" value="POLYGLUTAMINE SYNTHESIS ACCESSORY PROTEIN RV0574C-RELATED"/>
    <property type="match status" value="1"/>
</dbReference>